<dbReference type="AlphaFoldDB" id="A0AAQ3RFL3"/>
<reference evidence="1 2" key="1">
    <citation type="journal article" date="2023" name="Life. Sci Alliance">
        <title>Evolutionary insights into 3D genome organization and epigenetic landscape of Vigna mungo.</title>
        <authorList>
            <person name="Junaid A."/>
            <person name="Singh B."/>
            <person name="Bhatia S."/>
        </authorList>
    </citation>
    <scope>NUCLEOTIDE SEQUENCE [LARGE SCALE GENOMIC DNA]</scope>
    <source>
        <strain evidence="1">Urdbean</strain>
    </source>
</reference>
<name>A0AAQ3RFL3_VIGMU</name>
<evidence type="ECO:0000313" key="2">
    <source>
        <dbReference type="Proteomes" id="UP001374535"/>
    </source>
</evidence>
<keyword evidence="2" id="KW-1185">Reference proteome</keyword>
<proteinExistence type="predicted"/>
<protein>
    <submittedName>
        <fullName evidence="1">Uncharacterized protein</fullName>
    </submittedName>
</protein>
<dbReference type="Proteomes" id="UP001374535">
    <property type="component" value="Chromosome 11"/>
</dbReference>
<dbReference type="EMBL" id="CP144690">
    <property type="protein sequence ID" value="WVY89830.1"/>
    <property type="molecule type" value="Genomic_DNA"/>
</dbReference>
<accession>A0AAQ3RFL3</accession>
<gene>
    <name evidence="1" type="ORF">V8G54_035344</name>
</gene>
<sequence length="171" mass="19488">MRQRSMHCTAREGDRRHWKFLPCFLQVRFSILRKQKEAWAGEDKGTTVSMILGMICRFWIVGGGEAQERRYVDGSLFSLFAIVVPSLQVDESTREMVVLPWLLAVRFVMVHQWRKLRVSGLVMEEIATRFGARCVVVVNSASGIGQFRWFNDEVGGGLGLLMVLAGQSMEF</sequence>
<organism evidence="1 2">
    <name type="scientific">Vigna mungo</name>
    <name type="common">Black gram</name>
    <name type="synonym">Phaseolus mungo</name>
    <dbReference type="NCBI Taxonomy" id="3915"/>
    <lineage>
        <taxon>Eukaryota</taxon>
        <taxon>Viridiplantae</taxon>
        <taxon>Streptophyta</taxon>
        <taxon>Embryophyta</taxon>
        <taxon>Tracheophyta</taxon>
        <taxon>Spermatophyta</taxon>
        <taxon>Magnoliopsida</taxon>
        <taxon>eudicotyledons</taxon>
        <taxon>Gunneridae</taxon>
        <taxon>Pentapetalae</taxon>
        <taxon>rosids</taxon>
        <taxon>fabids</taxon>
        <taxon>Fabales</taxon>
        <taxon>Fabaceae</taxon>
        <taxon>Papilionoideae</taxon>
        <taxon>50 kb inversion clade</taxon>
        <taxon>NPAAA clade</taxon>
        <taxon>indigoferoid/millettioid clade</taxon>
        <taxon>Phaseoleae</taxon>
        <taxon>Vigna</taxon>
    </lineage>
</organism>
<evidence type="ECO:0000313" key="1">
    <source>
        <dbReference type="EMBL" id="WVY89830.1"/>
    </source>
</evidence>